<reference evidence="4 5" key="1">
    <citation type="submission" date="2021-05" db="EMBL/GenBank/DDBJ databases">
        <title>Phylogenetic classification of ten novel species belonging to the genus Bifidobacterium comprising B. colchicus sp. nov., B. abeli sp. nov., B. bicoloris sp. nov., B. guerezis sp. nov., B. rosaliae sp. nov., B. santillanensis sp. nov., B. argentati sp. nov., B. amazzoni sp. nov., B. pluviali sp. nov., and B. pinnaculum sp. nov.</title>
        <authorList>
            <person name="Lugli G.A."/>
            <person name="Ruiz Garcia L."/>
            <person name="Margolles A."/>
            <person name="Ventura M."/>
        </authorList>
    </citation>
    <scope>NUCLEOTIDE SEQUENCE [LARGE SCALE GENOMIC DNA]</scope>
    <source>
        <strain evidence="4 5">6T3</strain>
    </source>
</reference>
<gene>
    <name evidence="4" type="ORF">KIH73_03455</name>
</gene>
<name>A0ABS6W7G0_9BIFI</name>
<dbReference type="Pfam" id="PF13556">
    <property type="entry name" value="HTH_30"/>
    <property type="match status" value="1"/>
</dbReference>
<feature type="domain" description="Purine catabolism PurC-like" evidence="2">
    <location>
        <begin position="3"/>
        <end position="126"/>
    </location>
</feature>
<evidence type="ECO:0000313" key="4">
    <source>
        <dbReference type="EMBL" id="MBW3082443.1"/>
    </source>
</evidence>
<organism evidence="4 5">
    <name type="scientific">Bifidobacterium phasiani</name>
    <dbReference type="NCBI Taxonomy" id="2834431"/>
    <lineage>
        <taxon>Bacteria</taxon>
        <taxon>Bacillati</taxon>
        <taxon>Actinomycetota</taxon>
        <taxon>Actinomycetes</taxon>
        <taxon>Bifidobacteriales</taxon>
        <taxon>Bifidobacteriaceae</taxon>
        <taxon>Bifidobacterium</taxon>
    </lineage>
</organism>
<evidence type="ECO:0000259" key="2">
    <source>
        <dbReference type="Pfam" id="PF07905"/>
    </source>
</evidence>
<dbReference type="Pfam" id="PF07905">
    <property type="entry name" value="PucR"/>
    <property type="match status" value="1"/>
</dbReference>
<proteinExistence type="predicted"/>
<sequence length="538" mass="55692">MRDVLRDEVLRRAEPVVEAGRDGLGRTVRWAYTNERYDVASFLSGGELLIIEGSALLAHMTDAEIVRYVDALADARAGGVVIELVQGVRRVPEAMRRRADERALPVVGLYARQPFVDLCQSINTAIVRERLTYRSHVDVLSSDLRRALAGAATPRDVVAALSDLLGEGATMVAADGTPLASSGPVAGQSDSASPEGGDGTVTMAVERNGNPLASIELTQRLRLFDAESLAAVRRCVEACVPRVVRADVGVAMVARLLRGPGDGVCAADAEARDAATMLRAVGVAEGAAVMPFAVALRTLRDCAGVVASLRECARGIGAVSLALRGGAVMGLLASRAEGGATVAGDAGHAGGAAGAGGMDGEACADGADGIGAAGAGAVFESLCRRRLADVARRHGVWVVAGQAAPDARALVNAAGMVDWALRSADARPGSVTRAAALALTRFAACDSMPEACAMLCPLMLPGGVLGDPSLTATLAACFDVADNKTEACARLGIRRQTLYNRLDKVSRLTLTARDDVEVWPLMLFAAKLALARGRTPPQ</sequence>
<dbReference type="InterPro" id="IPR012914">
    <property type="entry name" value="PucR_dom"/>
</dbReference>
<evidence type="ECO:0000313" key="5">
    <source>
        <dbReference type="Proteomes" id="UP000812844"/>
    </source>
</evidence>
<dbReference type="InterPro" id="IPR025736">
    <property type="entry name" value="PucR_C-HTH_dom"/>
</dbReference>
<keyword evidence="5" id="KW-1185">Reference proteome</keyword>
<evidence type="ECO:0000256" key="1">
    <source>
        <dbReference type="SAM" id="MobiDB-lite"/>
    </source>
</evidence>
<comment type="caution">
    <text evidence="4">The sequence shown here is derived from an EMBL/GenBank/DDBJ whole genome shotgun (WGS) entry which is preliminary data.</text>
</comment>
<dbReference type="EMBL" id="JAHBBD010000005">
    <property type="protein sequence ID" value="MBW3082443.1"/>
    <property type="molecule type" value="Genomic_DNA"/>
</dbReference>
<accession>A0ABS6W7G0</accession>
<dbReference type="RefSeq" id="WP_219080563.1">
    <property type="nucleotide sequence ID" value="NZ_JAHBBD010000005.1"/>
</dbReference>
<feature type="region of interest" description="Disordered" evidence="1">
    <location>
        <begin position="180"/>
        <end position="203"/>
    </location>
</feature>
<dbReference type="Proteomes" id="UP000812844">
    <property type="component" value="Unassembled WGS sequence"/>
</dbReference>
<feature type="domain" description="PucR C-terminal helix-turn-helix" evidence="3">
    <location>
        <begin position="470"/>
        <end position="512"/>
    </location>
</feature>
<evidence type="ECO:0000259" key="3">
    <source>
        <dbReference type="Pfam" id="PF13556"/>
    </source>
</evidence>
<protein>
    <submittedName>
        <fullName evidence="4">PucR family transcriptional regulator</fullName>
    </submittedName>
</protein>